<dbReference type="InterPro" id="IPR003018">
    <property type="entry name" value="GAF"/>
</dbReference>
<dbReference type="RefSeq" id="WP_091731334.1">
    <property type="nucleotide sequence ID" value="NZ_FNQE01000026.1"/>
</dbReference>
<organism evidence="3 4">
    <name type="scientific">Proteiniborus ethanoligenes</name>
    <dbReference type="NCBI Taxonomy" id="415015"/>
    <lineage>
        <taxon>Bacteria</taxon>
        <taxon>Bacillati</taxon>
        <taxon>Bacillota</taxon>
        <taxon>Clostridia</taxon>
        <taxon>Eubacteriales</taxon>
        <taxon>Proteiniborus</taxon>
    </lineage>
</organism>
<accession>A0A1H3RA57</accession>
<evidence type="ECO:0000256" key="1">
    <source>
        <dbReference type="ARBA" id="ARBA00038454"/>
    </source>
</evidence>
<dbReference type="PANTHER" id="PTHR21021">
    <property type="entry name" value="GAF/PUTATIVE CYTOSKELETAL PROTEIN"/>
    <property type="match status" value="1"/>
</dbReference>
<feature type="domain" description="GAF" evidence="2">
    <location>
        <begin position="51"/>
        <end position="156"/>
    </location>
</feature>
<gene>
    <name evidence="3" type="ORF">SAMN05660462_02285</name>
</gene>
<reference evidence="3 4" key="1">
    <citation type="submission" date="2016-10" db="EMBL/GenBank/DDBJ databases">
        <authorList>
            <person name="de Groot N.N."/>
        </authorList>
    </citation>
    <scope>NUCLEOTIDE SEQUENCE [LARGE SCALE GENOMIC DNA]</scope>
    <source>
        <strain evidence="3 4">DSM 21650</strain>
    </source>
</reference>
<dbReference type="PANTHER" id="PTHR21021:SF15">
    <property type="entry name" value="FREE METHIONINE-R-SULFOXIDE REDUCTASE"/>
    <property type="match status" value="1"/>
</dbReference>
<sequence>MIKLKGIEKMNDKQRLDYLLLTLEGQLSSEKDPLANLSNASALIYAIIDRLNWAGFYLLRGEELVLGPFQGLPACNRIKLSAGVCGAAARTRETQIVPNVHNFPGHIACDSASNSELVVPIVKDNKVYGVLDLDSPEFDRFTELEGEYFERFVEKLNQYIDWNKI</sequence>
<dbReference type="Proteomes" id="UP000198625">
    <property type="component" value="Unassembled WGS sequence"/>
</dbReference>
<protein>
    <submittedName>
        <fullName evidence="3">GAF domain-containing protein</fullName>
    </submittedName>
</protein>
<comment type="similarity">
    <text evidence="1">Belongs to the free Met sulfoxide reductase family.</text>
</comment>
<dbReference type="STRING" id="415015.SAMN05660462_02285"/>
<dbReference type="GO" id="GO:0005829">
    <property type="term" value="C:cytosol"/>
    <property type="evidence" value="ECO:0007669"/>
    <property type="project" value="TreeGrafter"/>
</dbReference>
<dbReference type="Gene3D" id="3.30.450.40">
    <property type="match status" value="1"/>
</dbReference>
<evidence type="ECO:0000313" key="3">
    <source>
        <dbReference type="EMBL" id="SDZ22520.1"/>
    </source>
</evidence>
<proteinExistence type="inferred from homology"/>
<dbReference type="InterPro" id="IPR029016">
    <property type="entry name" value="GAF-like_dom_sf"/>
</dbReference>
<dbReference type="OrthoDB" id="9796252at2"/>
<dbReference type="Pfam" id="PF13185">
    <property type="entry name" value="GAF_2"/>
    <property type="match status" value="1"/>
</dbReference>
<dbReference type="AlphaFoldDB" id="A0A1H3RA57"/>
<dbReference type="SUPFAM" id="SSF55781">
    <property type="entry name" value="GAF domain-like"/>
    <property type="match status" value="1"/>
</dbReference>
<dbReference type="InterPro" id="IPR051330">
    <property type="entry name" value="Phosphatase_reg/MetRdx"/>
</dbReference>
<evidence type="ECO:0000259" key="2">
    <source>
        <dbReference type="Pfam" id="PF13185"/>
    </source>
</evidence>
<dbReference type="FunFam" id="3.30.450.40:FF:000008">
    <property type="entry name" value="GAF domain-containing proteins"/>
    <property type="match status" value="1"/>
</dbReference>
<evidence type="ECO:0000313" key="4">
    <source>
        <dbReference type="Proteomes" id="UP000198625"/>
    </source>
</evidence>
<dbReference type="GO" id="GO:0033745">
    <property type="term" value="F:L-methionine-(R)-S-oxide reductase activity"/>
    <property type="evidence" value="ECO:0007669"/>
    <property type="project" value="TreeGrafter"/>
</dbReference>
<name>A0A1H3RA57_9FIRM</name>
<dbReference type="EMBL" id="FNQE01000026">
    <property type="protein sequence ID" value="SDZ22520.1"/>
    <property type="molecule type" value="Genomic_DNA"/>
</dbReference>
<keyword evidence="4" id="KW-1185">Reference proteome</keyword>